<evidence type="ECO:0000256" key="1">
    <source>
        <dbReference type="SAM" id="MobiDB-lite"/>
    </source>
</evidence>
<protein>
    <recommendedName>
        <fullName evidence="3">WSC domain-containing protein</fullName>
    </recommendedName>
</protein>
<dbReference type="InterPro" id="IPR002889">
    <property type="entry name" value="WSC_carb-bd"/>
</dbReference>
<dbReference type="Proteomes" id="UP000517252">
    <property type="component" value="Unassembled WGS sequence"/>
</dbReference>
<comment type="caution">
    <text evidence="4">The sequence shown here is derived from an EMBL/GenBank/DDBJ whole genome shotgun (WGS) entry which is preliminary data.</text>
</comment>
<dbReference type="OrthoDB" id="4940612at2759"/>
<name>A0A6V8RB79_TRIAP</name>
<evidence type="ECO:0000313" key="4">
    <source>
        <dbReference type="EMBL" id="GFP59863.1"/>
    </source>
</evidence>
<keyword evidence="2" id="KW-0732">Signal</keyword>
<feature type="region of interest" description="Disordered" evidence="1">
    <location>
        <begin position="227"/>
        <end position="246"/>
    </location>
</feature>
<dbReference type="PROSITE" id="PS51212">
    <property type="entry name" value="WSC"/>
    <property type="match status" value="1"/>
</dbReference>
<feature type="domain" description="WSC" evidence="3">
    <location>
        <begin position="25"/>
        <end position="125"/>
    </location>
</feature>
<proteinExistence type="predicted"/>
<evidence type="ECO:0000313" key="5">
    <source>
        <dbReference type="Proteomes" id="UP000517252"/>
    </source>
</evidence>
<feature type="chain" id="PRO_5027571266" description="WSC domain-containing protein" evidence="2">
    <location>
        <begin position="20"/>
        <end position="345"/>
    </location>
</feature>
<dbReference type="EMBL" id="BLZH01000015">
    <property type="protein sequence ID" value="GFP59863.1"/>
    <property type="molecule type" value="Genomic_DNA"/>
</dbReference>
<feature type="signal peptide" evidence="2">
    <location>
        <begin position="1"/>
        <end position="19"/>
    </location>
</feature>
<dbReference type="AlphaFoldDB" id="A0A6V8RB79"/>
<reference evidence="4 5" key="1">
    <citation type="submission" date="2020-07" db="EMBL/GenBank/DDBJ databases">
        <title>Trichoderma asperellum IC-1 whole genome shotgun sequence.</title>
        <authorList>
            <person name="Kanamasa S."/>
            <person name="Takahashi H."/>
        </authorList>
    </citation>
    <scope>NUCLEOTIDE SEQUENCE [LARGE SCALE GENOMIC DNA]</scope>
    <source>
        <strain evidence="4 5">IC-1</strain>
    </source>
</reference>
<gene>
    <name evidence="4" type="ORF">TASIC1_0015003200</name>
</gene>
<sequence length="345" mass="38674">MSRFAIFAGLMAVSVAAQAEFAAPGFKYIGCVEAEPAVFNAKADLPAPFSVQQCQDACHAKGKYAAMDGSCNCYDSSSKAEPSYNILDESVCSLPCIGGNRTAGVCGGPQCEVTGKKRYSLYKQEVEHHDGDDYDKEDKQELKYHDGTDYEKVNKQEMENYDGDDCEEEYKQEMEHYDGDDCEEEDKKEMDHHDCDHCEKEGKQEMKHHDGNDFEKEDTQELKYHDGTGCEKENKQDMEHHDGNDCEKENKKEMEYHDGYGDGWEKEDKTKETGIQTNAQERVAISLPHQPIPLNLRVLRSAALHALLRAAQLVPLVDASQFVLQAAPTLQHAMASTARSASLHL</sequence>
<accession>A0A6V8RB79</accession>
<organism evidence="4 5">
    <name type="scientific">Trichoderma asperellum</name>
    <name type="common">Filamentous fungus</name>
    <dbReference type="NCBI Taxonomy" id="101201"/>
    <lineage>
        <taxon>Eukaryota</taxon>
        <taxon>Fungi</taxon>
        <taxon>Dikarya</taxon>
        <taxon>Ascomycota</taxon>
        <taxon>Pezizomycotina</taxon>
        <taxon>Sordariomycetes</taxon>
        <taxon>Hypocreomycetidae</taxon>
        <taxon>Hypocreales</taxon>
        <taxon>Hypocreaceae</taxon>
        <taxon>Trichoderma</taxon>
    </lineage>
</organism>
<evidence type="ECO:0000256" key="2">
    <source>
        <dbReference type="SAM" id="SignalP"/>
    </source>
</evidence>
<evidence type="ECO:0000259" key="3">
    <source>
        <dbReference type="PROSITE" id="PS51212"/>
    </source>
</evidence>